<feature type="region of interest" description="Disordered" evidence="7">
    <location>
        <begin position="2102"/>
        <end position="2314"/>
    </location>
</feature>
<dbReference type="SUPFAM" id="SSF64484">
    <property type="entry name" value="beta and beta-prime subunits of DNA dependent RNA-polymerase"/>
    <property type="match status" value="1"/>
</dbReference>
<feature type="region of interest" description="Disordered" evidence="7">
    <location>
        <begin position="1738"/>
        <end position="1773"/>
    </location>
</feature>
<dbReference type="Proteomes" id="UP001054126">
    <property type="component" value="Chromosome 11"/>
</dbReference>
<dbReference type="Gene3D" id="6.10.250.2940">
    <property type="match status" value="1"/>
</dbReference>
<evidence type="ECO:0000256" key="4">
    <source>
        <dbReference type="ARBA" id="ARBA00022695"/>
    </source>
</evidence>
<dbReference type="InterPro" id="IPR045867">
    <property type="entry name" value="DNA-dir_RpoC_beta_prime"/>
</dbReference>
<proteinExistence type="inferred from homology"/>
<dbReference type="Gene3D" id="4.10.860.120">
    <property type="entry name" value="RNA polymerase II, clamp domain"/>
    <property type="match status" value="1"/>
</dbReference>
<dbReference type="InterPro" id="IPR007080">
    <property type="entry name" value="RNA_pol_Rpb1_1"/>
</dbReference>
<evidence type="ECO:0000256" key="7">
    <source>
        <dbReference type="SAM" id="MobiDB-lite"/>
    </source>
</evidence>
<feature type="compositionally biased region" description="Low complexity" evidence="7">
    <location>
        <begin position="2244"/>
        <end position="2259"/>
    </location>
</feature>
<evidence type="ECO:0000256" key="6">
    <source>
        <dbReference type="RuleBase" id="RU004279"/>
    </source>
</evidence>
<dbReference type="InterPro" id="IPR038120">
    <property type="entry name" value="Rpb1_funnel_sf"/>
</dbReference>
<dbReference type="SMART" id="SM00663">
    <property type="entry name" value="RPOLA_N"/>
    <property type="match status" value="1"/>
</dbReference>
<dbReference type="Gene3D" id="2.40.40.20">
    <property type="match status" value="1"/>
</dbReference>
<keyword evidence="8" id="KW-0472">Membrane</keyword>
<comment type="similarity">
    <text evidence="1 6">Belongs to the RNA polymerase beta' chain family.</text>
</comment>
<evidence type="ECO:0000313" key="11">
    <source>
        <dbReference type="Proteomes" id="UP001054126"/>
    </source>
</evidence>
<feature type="domain" description="RNA polymerase N-terminal" evidence="9">
    <location>
        <begin position="524"/>
        <end position="828"/>
    </location>
</feature>
<keyword evidence="4 6" id="KW-0548">Nucleotidyltransferase</keyword>
<sequence>MYDINSANCSEIKSAELGVLSSQELKRISLGKYENQLQEFEKVSKDGTSNRITYDPRFGTIDYTQICSVCFEKHDSCLGHIGHIEFVLPVFNPLFYKDLQELLNLVCYNCYALCYSEDVIFLLKHIYQLKSLNEIESSNKFIIKKNNENEYIVSEIERLYNKICKESNITMEDIVESICQDYENSFGNNEKDNNENDSFEDRQTYELWKKINDDIYNDDQTNEADFSKESDNKKKHNYSKDKKTNQEIENKETKEKIKFLKEKIKKYKFDISKLAFQSNYNYEEYVILNKAIKLHMKKGANCSNCKFRRSIVAKTSPKKDTINFVGIYTNNSFFKKYISKKSKNEGFEENGNNSNDDNDDDAEVGKANKRGKEIKSEKIKNLNNSENGIDKFQYEGSNNKDGDEEDESFKDAVASYKRKTSREKCTVRLFSFQIIDLLKKIFVENNKEIINLVYPFTKKDGYQVFFLYYMGISSNRFRTQSRGIHKRTRITNYICKLNNYVKLCINSKKNVDFDHMIEYNKNELDLYNEMFLLFSLRLRQRVISNSMEFNIEIAKSDFLRCYSLIYNNKIAYLNILFGNLQLSVNTFLDSSLIDKRLQKNMDNISIREILDKKEGILRKNIMGKRVNNCARTVISPDTFIETNQIGVPIEFAKTLTIDEHITENNFEYVKKLIENGPDVYPGALSYKDGQGRVFKLSHSYENRMNLISRLTHILQKGKHETLVLHRHARDGDIVIMNRQPTLHKFSIMAHFLKIFEKEKVFRLNYVNCSSYNADFDGDEMNLHLLQTPLARAEATHLMNSDFLFTSFKDGSPLRGLAQDFILGGLHLTSLETFLNYDEYCNLLQCSLNGLLRQKNAFFFSKTKHRNTSNSSNTKDGNKNSGGNDKSGSNSFRGINAKISNYSYIDPYATNLNKTNFTIKTEEPTILFPKKLWTGKQLISSILKTIINELAIETYNKNGDNSFMENFKGINYVAKAKTDPELWSFDPKKECEIIIKNSELLQGVLDKLHFGASSNSFVHLCYELFGPKSAAVMLDCFGRLFISFLQLRGTSLSLYDFILKKKAKVEKKKIKKRISFTGFYLQNLFVYTIGKALNADMNKMDEYSNKKISNYEEGQNLFSNKLYDIYLNKSQIINKYERKLEKKMNIEDKHMNTNICLTKKNIPNKFNLFNDKELNLKKDLYFITFLNKEIEEIFTQNNMLSGNVKNEESEETQKCKYSDSPHLNYIIKKENYEIFEKCLVGKNKLNSLEKQGKDGTICEGGTIWEDESRYYEFVNSIINKLYNSINNPIFYKTSTFTSTQVVKVIEKIVNFLKEAKCNKKLKVFILFELFQNENIVKYFPSLIDFASGLNTNISSEEIVETVINNILLKKDLKLETEYVSSLNTEKIKFNDNKLEKTNDVILKKYLHLYSRLIKIEREKKGKINNNSPSKLKHDEDEINETKFENSQNIGIDNVDIIKNCLISSLPSFALNEDITNLSYNNRYQYYEKYLNIKDEKYSHFKFYRMKDVFHKLDFLINNFFSLKRINFDGLLDSLFQPYLCRVSSGTNNLITMENLMNKFLTNGFSNMIFTGAKGSKVNYSMICGMLDQQYLEGKRVPRMRSGKTLPSFHRYDYGARSCGLITDCFLEGLRPQEYFFHCMSGREGLIDTAVKTAKSGYIQRCLIKSMESVILHYDGTVRNEDNSIIQFLYGEDGIDPSKTAYLNLPSDLINNYNISFSKYLNYGSDQLILSNQRLFAKNDGKKKNEDGKKNEKNGENGKNGKNDDDDGDGDGGEDDPLIFQYNPYTYIGSISDNYNAKLNNILINKKFNITNYNENFDSLSASLLRSKYFHSLCSPGESIGILVAQSFGEPATQMTLNTFHLAGTENVTMGIPRLKEIFLTSKLTSKPMIYVPIKLDEKNNNNPNQIKNYITNIADKILSSYQSILLSEVIYGIGINRKLIIRDKIENKEIHTIKLDNNLLSKNNKENESNWDKSDICKTANYSKILQVIENTNLNFDLKKEWVHEIVIQFDNLNHFCKVNKHLSIPFILYKMVNIVLMSILNKIQNSISHHNIKNIHFINHEHYDELFDFISEKMSEEFNFAYEKYEYKDDEDEINAKLKYMPNKSEGNKLGDDDDHYNTSLKTPKKFSEDNDDNFSMDGKNEGSDNDKNDKSDGNNDSDQNDGRESDEYKSEQEDKEYDESEEDAENDTDSMLSQNAADTDDDIKHENVNSSESDDGDEKKKEKKSEKKEKKKSKLLNETDSESNYSSDESITDSSIINEDPKESNKSKKEDKLNTSSKKRKLTDVNDNIKNEQNKNKSKEINSDSSISSESETELKQKMSKKFSEYLYDYKNRMNKHNLDVSDYEDPSIGISGSKNKLNDQKYIKNLIDKIKSSLLCFIKKIDFSPITWVLKFELSWDVNFFPYPIDFLSYLQNEISKEILFKVKDLNNPKILKGKDITHSGEEYELQIEGRNVYKLFNIKDKYIDKTKLYCNDIYTIVKTYGIEAGRLCITKELKKVFEAYGIKIDFRHLSFISDFMTHTGKARARTVALTCHFFIFFFIFFAHFLHIFFIFFSYFFHIFCTFFAHFFHIFTIFTILGDLKSFNRYGMAACRNVFHKMSFECATTFMIQGCIQNSVDYLSTPSSSLFFGKHIKVGTNVSNIVTSIKAGK</sequence>
<dbReference type="GO" id="GO:0006351">
    <property type="term" value="P:DNA-templated transcription"/>
    <property type="evidence" value="ECO:0007669"/>
    <property type="project" value="InterPro"/>
</dbReference>
<feature type="compositionally biased region" description="Low complexity" evidence="7">
    <location>
        <begin position="867"/>
        <end position="888"/>
    </location>
</feature>
<dbReference type="Pfam" id="PF05000">
    <property type="entry name" value="RNA_pol_Rpb1_4"/>
    <property type="match status" value="1"/>
</dbReference>
<feature type="compositionally biased region" description="Basic and acidic residues" evidence="7">
    <location>
        <begin position="2218"/>
        <end position="2229"/>
    </location>
</feature>
<feature type="compositionally biased region" description="Basic and acidic residues" evidence="7">
    <location>
        <begin position="2283"/>
        <end position="2303"/>
    </location>
</feature>
<feature type="region of interest" description="Disordered" evidence="7">
    <location>
        <begin position="864"/>
        <end position="888"/>
    </location>
</feature>
<feature type="compositionally biased region" description="Acidic residues" evidence="7">
    <location>
        <begin position="2174"/>
        <end position="2189"/>
    </location>
</feature>
<gene>
    <name evidence="10" type="ORF">Py17XNL_001105510</name>
</gene>
<feature type="compositionally biased region" description="Basic and acidic residues" evidence="7">
    <location>
        <begin position="1738"/>
        <end position="1761"/>
    </location>
</feature>
<evidence type="ECO:0000256" key="5">
    <source>
        <dbReference type="ARBA" id="ARBA00023163"/>
    </source>
</evidence>
<keyword evidence="8" id="KW-0812">Transmembrane</keyword>
<dbReference type="GO" id="GO:0005736">
    <property type="term" value="C:RNA polymerase I complex"/>
    <property type="evidence" value="ECO:0007669"/>
    <property type="project" value="TreeGrafter"/>
</dbReference>
<evidence type="ECO:0000313" key="10">
    <source>
        <dbReference type="EMBL" id="WBY58478.1"/>
    </source>
</evidence>
<dbReference type="Gene3D" id="1.10.274.100">
    <property type="entry name" value="RNA polymerase Rpb1, domain 3"/>
    <property type="match status" value="1"/>
</dbReference>
<dbReference type="EMBL" id="CP115535">
    <property type="protein sequence ID" value="WBY58478.1"/>
    <property type="molecule type" value="Genomic_DNA"/>
</dbReference>
<dbReference type="PANTHER" id="PTHR19376">
    <property type="entry name" value="DNA-DIRECTED RNA POLYMERASE"/>
    <property type="match status" value="1"/>
</dbReference>
<reference evidence="10" key="1">
    <citation type="submission" date="2023-01" db="EMBL/GenBank/DDBJ databases">
        <title>Long-Read Genome Assembly and Gene Model Annotations for the Rodent Malaria Parasite Plasmodium yoelii 17XNL.</title>
        <authorList>
            <person name="Mitchell G.J."/>
            <person name="Sebastian A."/>
            <person name="Albert I."/>
            <person name="Lindner S.E."/>
        </authorList>
    </citation>
    <scope>NUCLEOTIDE SEQUENCE</scope>
    <source>
        <strain evidence="10">17XNL clone 1.1</strain>
    </source>
</reference>
<dbReference type="GO" id="GO:0003899">
    <property type="term" value="F:DNA-directed RNA polymerase activity"/>
    <property type="evidence" value="ECO:0007669"/>
    <property type="project" value="UniProtKB-EC"/>
</dbReference>
<organism evidence="10 11">
    <name type="scientific">Plasmodium yoelii yoelii</name>
    <dbReference type="NCBI Taxonomy" id="73239"/>
    <lineage>
        <taxon>Eukaryota</taxon>
        <taxon>Sar</taxon>
        <taxon>Alveolata</taxon>
        <taxon>Apicomplexa</taxon>
        <taxon>Aconoidasida</taxon>
        <taxon>Haemosporida</taxon>
        <taxon>Plasmodiidae</taxon>
        <taxon>Plasmodium</taxon>
        <taxon>Plasmodium (Vinckeia)</taxon>
    </lineage>
</organism>
<dbReference type="Gene3D" id="3.30.1490.180">
    <property type="entry name" value="RNA polymerase ii"/>
    <property type="match status" value="1"/>
</dbReference>
<dbReference type="InterPro" id="IPR007081">
    <property type="entry name" value="RNA_pol_Rpb1_5"/>
</dbReference>
<comment type="catalytic activity">
    <reaction evidence="6">
        <text>RNA(n) + a ribonucleoside 5'-triphosphate = RNA(n+1) + diphosphate</text>
        <dbReference type="Rhea" id="RHEA:21248"/>
        <dbReference type="Rhea" id="RHEA-COMP:14527"/>
        <dbReference type="Rhea" id="RHEA-COMP:17342"/>
        <dbReference type="ChEBI" id="CHEBI:33019"/>
        <dbReference type="ChEBI" id="CHEBI:61557"/>
        <dbReference type="ChEBI" id="CHEBI:140395"/>
        <dbReference type="EC" id="2.7.7.6"/>
    </reaction>
</comment>
<comment type="function">
    <text evidence="6">DNA-dependent RNA polymerase catalyzes the transcription of DNA into RNA using the four ribonucleoside triphosphates as substrates.</text>
</comment>
<keyword evidence="3 6" id="KW-0808">Transferase</keyword>
<feature type="compositionally biased region" description="Basic and acidic residues" evidence="7">
    <location>
        <begin position="2139"/>
        <end position="2154"/>
    </location>
</feature>
<dbReference type="Pfam" id="PF04983">
    <property type="entry name" value="RNA_pol_Rpb1_3"/>
    <property type="match status" value="1"/>
</dbReference>
<dbReference type="PANTHER" id="PTHR19376:SF11">
    <property type="entry name" value="DNA-DIRECTED RNA POLYMERASE I SUBUNIT RPA1"/>
    <property type="match status" value="1"/>
</dbReference>
<accession>A0AAE9WXY8</accession>
<feature type="region of interest" description="Disordered" evidence="7">
    <location>
        <begin position="220"/>
        <end position="246"/>
    </location>
</feature>
<dbReference type="GO" id="GO:0003677">
    <property type="term" value="F:DNA binding"/>
    <property type="evidence" value="ECO:0007669"/>
    <property type="project" value="InterPro"/>
</dbReference>
<feature type="transmembrane region" description="Helical" evidence="8">
    <location>
        <begin position="2557"/>
        <end position="2580"/>
    </location>
</feature>
<feature type="region of interest" description="Disordered" evidence="7">
    <location>
        <begin position="345"/>
        <end position="370"/>
    </location>
</feature>
<dbReference type="FunFam" id="2.40.40.20:FF:000019">
    <property type="entry name" value="DNA-directed RNA polymerase II subunit RPB1"/>
    <property type="match status" value="1"/>
</dbReference>
<feature type="compositionally biased region" description="Acidic residues" evidence="7">
    <location>
        <begin position="1762"/>
        <end position="1773"/>
    </location>
</feature>
<evidence type="ECO:0000256" key="8">
    <source>
        <dbReference type="SAM" id="Phobius"/>
    </source>
</evidence>
<dbReference type="InterPro" id="IPR042102">
    <property type="entry name" value="RNA_pol_Rpb1_3_sf"/>
</dbReference>
<dbReference type="Gene3D" id="1.10.132.30">
    <property type="match status" value="1"/>
</dbReference>
<dbReference type="InterPro" id="IPR044893">
    <property type="entry name" value="RNA_pol_Rpb1_clamp_domain"/>
</dbReference>
<name>A0AAE9WXY8_PLAYO</name>
<evidence type="ECO:0000256" key="1">
    <source>
        <dbReference type="ARBA" id="ARBA00006460"/>
    </source>
</evidence>
<evidence type="ECO:0000256" key="3">
    <source>
        <dbReference type="ARBA" id="ARBA00022679"/>
    </source>
</evidence>
<dbReference type="InterPro" id="IPR000722">
    <property type="entry name" value="RNA_pol_asu"/>
</dbReference>
<dbReference type="InterPro" id="IPR007066">
    <property type="entry name" value="RNA_pol_Rpb1_3"/>
</dbReference>
<dbReference type="Pfam" id="PF04997">
    <property type="entry name" value="RNA_pol_Rpb1_1"/>
    <property type="match status" value="1"/>
</dbReference>
<dbReference type="InterPro" id="IPR006592">
    <property type="entry name" value="RNA_pol_N"/>
</dbReference>
<protein>
    <recommendedName>
        <fullName evidence="6">DNA-directed RNA polymerase subunit</fullName>
        <ecNumber evidence="6">2.7.7.6</ecNumber>
    </recommendedName>
</protein>
<dbReference type="Gene3D" id="6.20.50.80">
    <property type="match status" value="1"/>
</dbReference>
<feature type="compositionally biased region" description="Basic and acidic residues" evidence="7">
    <location>
        <begin position="225"/>
        <end position="246"/>
    </location>
</feature>
<keyword evidence="2 6" id="KW-0240">DNA-directed RNA polymerase</keyword>
<dbReference type="Pfam" id="PF04998">
    <property type="entry name" value="RNA_pol_Rpb1_5"/>
    <property type="match status" value="2"/>
</dbReference>
<feature type="compositionally biased region" description="Basic and acidic residues" evidence="7">
    <location>
        <begin position="2161"/>
        <end position="2173"/>
    </location>
</feature>
<feature type="compositionally biased region" description="Basic and acidic residues" evidence="7">
    <location>
        <begin position="2260"/>
        <end position="2274"/>
    </location>
</feature>
<evidence type="ECO:0000259" key="9">
    <source>
        <dbReference type="SMART" id="SM00663"/>
    </source>
</evidence>
<evidence type="ECO:0000256" key="2">
    <source>
        <dbReference type="ARBA" id="ARBA00022478"/>
    </source>
</evidence>
<dbReference type="Pfam" id="PF00623">
    <property type="entry name" value="RNA_pol_Rpb1_2"/>
    <property type="match status" value="1"/>
</dbReference>
<dbReference type="InterPro" id="IPR007083">
    <property type="entry name" value="RNA_pol_Rpb1_4"/>
</dbReference>
<keyword evidence="8" id="KW-1133">Transmembrane helix</keyword>
<feature type="transmembrane region" description="Helical" evidence="8">
    <location>
        <begin position="2529"/>
        <end position="2551"/>
    </location>
</feature>
<keyword evidence="5 6" id="KW-0804">Transcription</keyword>
<dbReference type="EC" id="2.7.7.6" evidence="6"/>